<name>A0A5K1CVU7_9MAGN</name>
<dbReference type="Gramene" id="NC4G0239220.1">
    <property type="protein sequence ID" value="NC4G0239220.1:cds"/>
    <property type="gene ID" value="NC4G0239220"/>
</dbReference>
<feature type="region of interest" description="Disordered" evidence="1">
    <location>
        <begin position="204"/>
        <end position="229"/>
    </location>
</feature>
<evidence type="ECO:0000256" key="1">
    <source>
        <dbReference type="SAM" id="MobiDB-lite"/>
    </source>
</evidence>
<feature type="compositionally biased region" description="Basic and acidic residues" evidence="1">
    <location>
        <begin position="219"/>
        <end position="229"/>
    </location>
</feature>
<sequence length="229" mass="23677">MVGEVIVRNGNGGRCNHGVDKPVGAIREGAVIYPDVAGPEYGDPVSIGHGPPTIVSRRAPDHGVACRLAVVDVYAVDDDVGHVLNGNARAVGDVDVCPAAVDGLVAVHDELLLEDDDHVALEHDPEWLVLDDGVAKGPRPRVHGVIVGRVGHDVDAAVTATNGFATKPDAAVGEPLAVVGPVRVATPAVVDGIARAAGEVAQRPSPRAVFHDPAPVQRHGNETLDLMDK</sequence>
<evidence type="ECO:0000313" key="2">
    <source>
        <dbReference type="EMBL" id="VVW31184.1"/>
    </source>
</evidence>
<accession>A0A5K1CVU7</accession>
<gene>
    <name evidence="2" type="ORF">NYM_LOCUS18490</name>
</gene>
<protein>
    <submittedName>
        <fullName evidence="2">Uncharacterized protein</fullName>
    </submittedName>
</protein>
<dbReference type="AlphaFoldDB" id="A0A5K1CVU7"/>
<organism evidence="2">
    <name type="scientific">Nymphaea colorata</name>
    <name type="common">pocket water lily</name>
    <dbReference type="NCBI Taxonomy" id="210225"/>
    <lineage>
        <taxon>Eukaryota</taxon>
        <taxon>Viridiplantae</taxon>
        <taxon>Streptophyta</taxon>
        <taxon>Embryophyta</taxon>
        <taxon>Tracheophyta</taxon>
        <taxon>Spermatophyta</taxon>
        <taxon>Magnoliopsida</taxon>
        <taxon>Nymphaeales</taxon>
        <taxon>Nymphaeaceae</taxon>
        <taxon>Nymphaea</taxon>
    </lineage>
</organism>
<proteinExistence type="predicted"/>
<dbReference type="EMBL" id="LR721782">
    <property type="protein sequence ID" value="VVW31184.1"/>
    <property type="molecule type" value="Genomic_DNA"/>
</dbReference>
<reference evidence="2" key="1">
    <citation type="submission" date="2019-09" db="EMBL/GenBank/DDBJ databases">
        <authorList>
            <person name="Zhang L."/>
        </authorList>
    </citation>
    <scope>NUCLEOTIDE SEQUENCE</scope>
</reference>